<evidence type="ECO:0000313" key="15">
    <source>
        <dbReference type="EMBL" id="KAE8249019.1"/>
    </source>
</evidence>
<dbReference type="GO" id="GO:0004578">
    <property type="term" value="F:chitobiosyldiphosphodolichol beta-mannosyltransferase activity"/>
    <property type="evidence" value="ECO:0007669"/>
    <property type="project" value="UniProtKB-EC"/>
</dbReference>
<feature type="compositionally biased region" description="Polar residues" evidence="12">
    <location>
        <begin position="816"/>
        <end position="828"/>
    </location>
</feature>
<proteinExistence type="predicted"/>
<feature type="transmembrane region" description="Helical" evidence="13">
    <location>
        <begin position="109"/>
        <end position="131"/>
    </location>
</feature>
<keyword evidence="5" id="KW-0328">Glycosyltransferase</keyword>
<evidence type="ECO:0000256" key="12">
    <source>
        <dbReference type="SAM" id="MobiDB-lite"/>
    </source>
</evidence>
<feature type="compositionally biased region" description="Gly residues" evidence="12">
    <location>
        <begin position="949"/>
        <end position="958"/>
    </location>
</feature>
<organism evidence="15 16">
    <name type="scientific">Tilletia indica</name>
    <dbReference type="NCBI Taxonomy" id="43049"/>
    <lineage>
        <taxon>Eukaryota</taxon>
        <taxon>Fungi</taxon>
        <taxon>Dikarya</taxon>
        <taxon>Basidiomycota</taxon>
        <taxon>Ustilaginomycotina</taxon>
        <taxon>Exobasidiomycetes</taxon>
        <taxon>Tilletiales</taxon>
        <taxon>Tilletiaceae</taxon>
        <taxon>Tilletia</taxon>
    </lineage>
</organism>
<evidence type="ECO:0000256" key="13">
    <source>
        <dbReference type="SAM" id="Phobius"/>
    </source>
</evidence>
<keyword evidence="16" id="KW-1185">Reference proteome</keyword>
<reference evidence="15" key="2">
    <citation type="journal article" date="2019" name="IMA Fungus">
        <title>Genome sequencing and comparison of five Tilletia species to identify candidate genes for the detection of regulated species infecting wheat.</title>
        <authorList>
            <person name="Nguyen H.D.T."/>
            <person name="Sultana T."/>
            <person name="Kesanakurti P."/>
            <person name="Hambleton S."/>
        </authorList>
    </citation>
    <scope>NUCLEOTIDE SEQUENCE</scope>
    <source>
        <strain evidence="15">DAOMC 236416</strain>
    </source>
</reference>
<feature type="compositionally biased region" description="Low complexity" evidence="12">
    <location>
        <begin position="572"/>
        <end position="594"/>
    </location>
</feature>
<dbReference type="AlphaFoldDB" id="A0A177TPG4"/>
<feature type="region of interest" description="Disordered" evidence="12">
    <location>
        <begin position="926"/>
        <end position="1059"/>
    </location>
</feature>
<sequence>MFIPALIALGCLGASLLLPLFLIVWVALHRSRTTTSPRSLKRSAAVVVLGDVGRSPRMCYHAESLANQGWKVGLVGYEGTVLPPPLQRPSVRLHALLEPPKWFAKLPKAAFIVVAPLKIAIQSTSLFWALAVNVHPPPELILVQTPPALPTLFVVRLVAWLLRARVIIDWHNLGYTILGLRLGSSHPLVRLAAWLERLTGRRAFAHLFVTHAMKRHLEAQWGLKGHKAVLHDRPPVHFRRANTHETHVLFTTLAPRIQPPLNEFWPTYAQPLSTPFTVAASTSSEPTLRTDRPVLAVSSTSWTADEDFDILLEAARKYEFRAQRMAQGRSSITQLTPDDSHNNSASSSSSHLPSVGQGTQQQQQQRLPKLLVIVTGKGQLRVHYERLIATAEKEERWKFVRIRTAWLEVEEYPVLLGSADIGISLHSSSSGLDLPMKVVDMLGCGLPVLALNFPCLPELISDGRNGLVFNSAGQLADQLAEVAFSGEGEGRNWMVKAMEEDEALAFGWGDEPPEAVVAAASLAASARTAGISADRLGSLKGATSSSGGGLPTHSSTSRSGSSSPMARDSIESSRPSLSLVGSPVLGSGGSAWDSFGGGGKEGRKRSTRARKVATWTGNWRRVVRPLLNAAEEKTAGEGSSSAGVRFLPSDQAQAERVRRKLERAKRKGKGLSVHHRKGMFGGQDTRDDEDYLLHNSDDDDEDTDEEEEGGEDGSPRGAGTAVARSNADVGDGLTSRKQRSSGPPLAAISIPPNTTTISASSSSSRSELLHQQQRASLLPLSSGLSPSHPHPLIPPSVTYSPPDSPSTSPLSFPPSLNTNLHNGANSEPLSPISPFGLHAHPFLDSRHRRLSANGQDPSHSRSSSPTPGTSSSDADKRWRRRRTYSGSSSLYNGLEDDDPSNPTGSQKKIGGGVRVEVDEVGEFVTPFEMEDGVNGSGKAGFSPTKVHQGNGGGSGGGRTTIPLHSPLASPAMRRTSLASVSYPHHAPGSSAGTSGDGPHGRNGNGDGEGGVRILPSRQLDSHWSPQGEARRGNTRTDPRKSWSQGDGDVPDIRVSPANS</sequence>
<comment type="subcellular location">
    <subcellularLocation>
        <location evidence="1">Endoplasmic reticulum membrane</location>
        <topology evidence="1">Single-pass membrane protein</topology>
    </subcellularLocation>
</comment>
<evidence type="ECO:0000256" key="5">
    <source>
        <dbReference type="ARBA" id="ARBA00022676"/>
    </source>
</evidence>
<keyword evidence="6" id="KW-0808">Transferase</keyword>
<feature type="compositionally biased region" description="Basic residues" evidence="12">
    <location>
        <begin position="602"/>
        <end position="611"/>
    </location>
</feature>
<accession>A0A177TPG4</accession>
<evidence type="ECO:0000256" key="11">
    <source>
        <dbReference type="ARBA" id="ARBA00024899"/>
    </source>
</evidence>
<dbReference type="GO" id="GO:0005789">
    <property type="term" value="C:endoplasmic reticulum membrane"/>
    <property type="evidence" value="ECO:0007669"/>
    <property type="project" value="UniProtKB-SubCell"/>
</dbReference>
<keyword evidence="10 13" id="KW-0472">Membrane</keyword>
<feature type="compositionally biased region" description="Low complexity" evidence="12">
    <location>
        <begin position="342"/>
        <end position="363"/>
    </location>
</feature>
<feature type="compositionally biased region" description="Acidic residues" evidence="12">
    <location>
        <begin position="697"/>
        <end position="711"/>
    </location>
</feature>
<evidence type="ECO:0000256" key="9">
    <source>
        <dbReference type="ARBA" id="ARBA00022989"/>
    </source>
</evidence>
<dbReference type="Gene3D" id="3.40.50.2000">
    <property type="entry name" value="Glycogen Phosphorylase B"/>
    <property type="match status" value="1"/>
</dbReference>
<feature type="region of interest" description="Disordered" evidence="12">
    <location>
        <begin position="630"/>
        <end position="914"/>
    </location>
</feature>
<dbReference type="SUPFAM" id="SSF53756">
    <property type="entry name" value="UDP-Glycosyltransferase/glycogen phosphorylase"/>
    <property type="match status" value="2"/>
</dbReference>
<dbReference type="EMBL" id="LWDF02000414">
    <property type="protein sequence ID" value="KAE8249019.1"/>
    <property type="molecule type" value="Genomic_DNA"/>
</dbReference>
<dbReference type="InterPro" id="IPR028098">
    <property type="entry name" value="Glyco_trans_4-like_N"/>
</dbReference>
<feature type="compositionally biased region" description="Basic residues" evidence="12">
    <location>
        <begin position="657"/>
        <end position="678"/>
    </location>
</feature>
<gene>
    <name evidence="15" type="ORF">A4X13_0g5375</name>
</gene>
<evidence type="ECO:0000256" key="7">
    <source>
        <dbReference type="ARBA" id="ARBA00022692"/>
    </source>
</evidence>
<comment type="caution">
    <text evidence="15">The sequence shown here is derived from an EMBL/GenBank/DDBJ whole genome shotgun (WGS) entry which is preliminary data.</text>
</comment>
<reference evidence="15" key="1">
    <citation type="submission" date="2016-04" db="EMBL/GenBank/DDBJ databases">
        <authorList>
            <person name="Nguyen H.D."/>
            <person name="Samba Siva P."/>
            <person name="Cullis J."/>
            <person name="Levesque C.A."/>
            <person name="Hambleton S."/>
        </authorList>
    </citation>
    <scope>NUCLEOTIDE SEQUENCE</scope>
    <source>
        <strain evidence="15">DAOMC 236416</strain>
    </source>
</reference>
<dbReference type="Pfam" id="PF13579">
    <property type="entry name" value="Glyco_trans_4_4"/>
    <property type="match status" value="1"/>
</dbReference>
<evidence type="ECO:0000256" key="6">
    <source>
        <dbReference type="ARBA" id="ARBA00022679"/>
    </source>
</evidence>
<feature type="compositionally biased region" description="Low complexity" evidence="12">
    <location>
        <begin position="776"/>
        <end position="787"/>
    </location>
</feature>
<keyword evidence="8" id="KW-0256">Endoplasmic reticulum</keyword>
<evidence type="ECO:0000256" key="10">
    <source>
        <dbReference type="ARBA" id="ARBA00023136"/>
    </source>
</evidence>
<feature type="compositionally biased region" description="Low complexity" evidence="12">
    <location>
        <begin position="746"/>
        <end position="766"/>
    </location>
</feature>
<feature type="compositionally biased region" description="Low complexity" evidence="12">
    <location>
        <begin position="795"/>
        <end position="815"/>
    </location>
</feature>
<evidence type="ECO:0000256" key="2">
    <source>
        <dbReference type="ARBA" id="ARBA00004922"/>
    </source>
</evidence>
<feature type="transmembrane region" description="Helical" evidence="13">
    <location>
        <begin position="6"/>
        <end position="28"/>
    </location>
</feature>
<dbReference type="EC" id="2.4.1.142" evidence="3"/>
<feature type="region of interest" description="Disordered" evidence="12">
    <location>
        <begin position="329"/>
        <end position="363"/>
    </location>
</feature>
<dbReference type="InterPro" id="IPR026051">
    <property type="entry name" value="ALG1-like"/>
</dbReference>
<feature type="compositionally biased region" description="Low complexity" evidence="12">
    <location>
        <begin position="554"/>
        <end position="563"/>
    </location>
</feature>
<feature type="domain" description="Glycosyltransferase subfamily 4-like N-terminal" evidence="14">
    <location>
        <begin position="61"/>
        <end position="229"/>
    </location>
</feature>
<dbReference type="PANTHER" id="PTHR13036:SF0">
    <property type="entry name" value="CHITOBIOSYLDIPHOSPHODOLICHOL BETA-MANNOSYLTRANSFERASE"/>
    <property type="match status" value="1"/>
</dbReference>
<comment type="function">
    <text evidence="11">Participates in the formation of the lipid-linked precursor oligosaccharide for N-glycosylation. Involved in assembling the dolichol-pyrophosphate-GlcNAc(2)-Man(5) intermediate on the cytoplasmic surface of the ER.</text>
</comment>
<protein>
    <recommendedName>
        <fullName evidence="4">Chitobiosyldiphosphodolichol beta-mannosyltransferase</fullName>
        <ecNumber evidence="3">2.4.1.142</ecNumber>
    </recommendedName>
</protein>
<evidence type="ECO:0000256" key="8">
    <source>
        <dbReference type="ARBA" id="ARBA00022824"/>
    </source>
</evidence>
<feature type="compositionally biased region" description="Basic and acidic residues" evidence="12">
    <location>
        <begin position="1028"/>
        <end position="1040"/>
    </location>
</feature>
<keyword evidence="9 13" id="KW-1133">Transmembrane helix</keyword>
<evidence type="ECO:0000256" key="4">
    <source>
        <dbReference type="ARBA" id="ARBA00015841"/>
    </source>
</evidence>
<feature type="compositionally biased region" description="Low complexity" evidence="12">
    <location>
        <begin position="860"/>
        <end position="872"/>
    </location>
</feature>
<evidence type="ECO:0000256" key="3">
    <source>
        <dbReference type="ARBA" id="ARBA00012611"/>
    </source>
</evidence>
<name>A0A177TPG4_9BASI</name>
<evidence type="ECO:0000313" key="16">
    <source>
        <dbReference type="Proteomes" id="UP000077521"/>
    </source>
</evidence>
<keyword evidence="7 13" id="KW-0812">Transmembrane</keyword>
<feature type="compositionally biased region" description="Gly residues" evidence="12">
    <location>
        <begin position="994"/>
        <end position="1010"/>
    </location>
</feature>
<dbReference type="Proteomes" id="UP000077521">
    <property type="component" value="Unassembled WGS sequence"/>
</dbReference>
<dbReference type="PANTHER" id="PTHR13036">
    <property type="entry name" value="BETA1,4 MANNOSYLTRANSFERASE"/>
    <property type="match status" value="1"/>
</dbReference>
<comment type="pathway">
    <text evidence="2">Protein modification; protein glycosylation.</text>
</comment>
<dbReference type="Pfam" id="PF13692">
    <property type="entry name" value="Glyco_trans_1_4"/>
    <property type="match status" value="1"/>
</dbReference>
<evidence type="ECO:0000259" key="14">
    <source>
        <dbReference type="Pfam" id="PF13579"/>
    </source>
</evidence>
<evidence type="ECO:0000256" key="1">
    <source>
        <dbReference type="ARBA" id="ARBA00004389"/>
    </source>
</evidence>
<feature type="region of interest" description="Disordered" evidence="12">
    <location>
        <begin position="540"/>
        <end position="612"/>
    </location>
</feature>